<dbReference type="PANTHER" id="PTHR34986:SF1">
    <property type="entry name" value="PROTEIN YIAL"/>
    <property type="match status" value="1"/>
</dbReference>
<gene>
    <name evidence="1" type="ORF">E6W99_06765</name>
</gene>
<dbReference type="InterPro" id="IPR004375">
    <property type="entry name" value="NanQ/TabA/YiaL"/>
</dbReference>
<organism evidence="1 2">
    <name type="scientific">Metabacillus sediminilitoris</name>
    <dbReference type="NCBI Taxonomy" id="2567941"/>
    <lineage>
        <taxon>Bacteria</taxon>
        <taxon>Bacillati</taxon>
        <taxon>Bacillota</taxon>
        <taxon>Bacilli</taxon>
        <taxon>Bacillales</taxon>
        <taxon>Bacillaceae</taxon>
        <taxon>Metabacillus</taxon>
    </lineage>
</organism>
<dbReference type="Proteomes" id="UP000310334">
    <property type="component" value="Unassembled WGS sequence"/>
</dbReference>
<dbReference type="EMBL" id="SSNT01000004">
    <property type="protein sequence ID" value="THF81598.1"/>
    <property type="molecule type" value="Genomic_DNA"/>
</dbReference>
<dbReference type="SUPFAM" id="SSF51197">
    <property type="entry name" value="Clavaminate synthase-like"/>
    <property type="match status" value="1"/>
</dbReference>
<proteinExistence type="predicted"/>
<comment type="caution">
    <text evidence="1">The sequence shown here is derived from an EMBL/GenBank/DDBJ whole genome shotgun (WGS) entry which is preliminary data.</text>
</comment>
<evidence type="ECO:0000313" key="2">
    <source>
        <dbReference type="Proteomes" id="UP000310334"/>
    </source>
</evidence>
<name>A0A4S4C264_9BACI</name>
<dbReference type="GO" id="GO:0005829">
    <property type="term" value="C:cytosol"/>
    <property type="evidence" value="ECO:0007669"/>
    <property type="project" value="TreeGrafter"/>
</dbReference>
<dbReference type="NCBIfam" id="TIGR00022">
    <property type="entry name" value="YhcH/YjgK/YiaL family protein"/>
    <property type="match status" value="1"/>
</dbReference>
<dbReference type="AlphaFoldDB" id="A0A4S4C264"/>
<protein>
    <submittedName>
        <fullName evidence="1">DUF386 domain-containing protein</fullName>
    </submittedName>
</protein>
<evidence type="ECO:0000313" key="1">
    <source>
        <dbReference type="EMBL" id="THF81598.1"/>
    </source>
</evidence>
<dbReference type="Pfam" id="PF04074">
    <property type="entry name" value="DUF386"/>
    <property type="match status" value="1"/>
</dbReference>
<sequence>MTLIIDKLSNAELYYGLHPRIKKGLQFLIDNDLNSLTPGKYEIEEDNIFVLIQEYETIHTEQGRWEAHYKYTDIQFMISGKEYMGYANVDGLKVVEKHKEKDIMFLDGNGDLLMVNQGSFTIFSPEDAHMPTLCVQEPQQVKKAVVKVFCD</sequence>
<keyword evidence="2" id="KW-1185">Reference proteome</keyword>
<dbReference type="PANTHER" id="PTHR34986">
    <property type="entry name" value="EVOLVED BETA-GALACTOSIDASE SUBUNIT BETA"/>
    <property type="match status" value="1"/>
</dbReference>
<accession>A0A4S4C264</accession>
<dbReference type="InterPro" id="IPR037012">
    <property type="entry name" value="NanQ/TabA/YiaL_sf"/>
</dbReference>
<reference evidence="1 2" key="1">
    <citation type="submission" date="2019-04" db="EMBL/GenBank/DDBJ databases">
        <title>Bacillus sediminilitoris sp. nov., isolated from a tidal flat sediment on the East China Sea.</title>
        <authorList>
            <person name="Wei Y."/>
            <person name="Mao H."/>
            <person name="Fang J."/>
        </authorList>
    </citation>
    <scope>NUCLEOTIDE SEQUENCE [LARGE SCALE GENOMIC DNA]</scope>
    <source>
        <strain evidence="1 2">DSL-17</strain>
    </source>
</reference>
<dbReference type="OrthoDB" id="9792756at2"/>
<dbReference type="Gene3D" id="2.60.120.370">
    <property type="entry name" value="YhcH/YjgK/YiaL"/>
    <property type="match status" value="1"/>
</dbReference>